<dbReference type="Proteomes" id="UP000294513">
    <property type="component" value="Unassembled WGS sequence"/>
</dbReference>
<reference evidence="1 2" key="1">
    <citation type="submission" date="2019-03" db="EMBL/GenBank/DDBJ databases">
        <title>Draft genome sequences of novel Actinobacteria.</title>
        <authorList>
            <person name="Sahin N."/>
            <person name="Ay H."/>
            <person name="Saygin H."/>
        </authorList>
    </citation>
    <scope>NUCLEOTIDE SEQUENCE [LARGE SCALE GENOMIC DNA]</scope>
    <source>
        <strain evidence="1 2">H3C3</strain>
    </source>
</reference>
<name>A0A4R5CDL9_9ACTN</name>
<dbReference type="RefSeq" id="WP_131888777.1">
    <property type="nucleotide sequence ID" value="NZ_SMKU01000002.1"/>
</dbReference>
<dbReference type="EMBL" id="SMKU01000002">
    <property type="protein sequence ID" value="TDD97615.1"/>
    <property type="molecule type" value="Genomic_DNA"/>
</dbReference>
<organism evidence="1 2">
    <name type="scientific">Actinomadura rubrisoli</name>
    <dbReference type="NCBI Taxonomy" id="2530368"/>
    <lineage>
        <taxon>Bacteria</taxon>
        <taxon>Bacillati</taxon>
        <taxon>Actinomycetota</taxon>
        <taxon>Actinomycetes</taxon>
        <taxon>Streptosporangiales</taxon>
        <taxon>Thermomonosporaceae</taxon>
        <taxon>Actinomadura</taxon>
    </lineage>
</organism>
<dbReference type="AlphaFoldDB" id="A0A4R5CDL9"/>
<comment type="caution">
    <text evidence="1">The sequence shown here is derived from an EMBL/GenBank/DDBJ whole genome shotgun (WGS) entry which is preliminary data.</text>
</comment>
<accession>A0A4R5CDL9</accession>
<dbReference type="OrthoDB" id="3482022at2"/>
<sequence>MADLVMNLVKGKVRQYTALPGTNDALIVVPLEATGLEADATLKDYDTLAALLAGSTNEQTTLGRKTVTASITENVDDTNDRVDVDMPDIVWAATAGNPVGAVLICYDPDTTGGTDADIVPLVKLDTPFTPDGTEVTISLNAAGFYRAA</sequence>
<proteinExistence type="predicted"/>
<evidence type="ECO:0000313" key="2">
    <source>
        <dbReference type="Proteomes" id="UP000294513"/>
    </source>
</evidence>
<protein>
    <recommendedName>
        <fullName evidence="3">Phage tail protein</fullName>
    </recommendedName>
</protein>
<gene>
    <name evidence="1" type="ORF">E1298_00870</name>
</gene>
<evidence type="ECO:0000313" key="1">
    <source>
        <dbReference type="EMBL" id="TDD97615.1"/>
    </source>
</evidence>
<evidence type="ECO:0008006" key="3">
    <source>
        <dbReference type="Google" id="ProtNLM"/>
    </source>
</evidence>
<keyword evidence="2" id="KW-1185">Reference proteome</keyword>